<keyword evidence="3" id="KW-1185">Reference proteome</keyword>
<dbReference type="RefSeq" id="WP_198735664.1">
    <property type="nucleotide sequence ID" value="NZ_JAEIOT010000005.1"/>
</dbReference>
<organism evidence="2 3">
    <name type="scientific">Corynebacterium marambiense</name>
    <dbReference type="NCBI Taxonomy" id="2765364"/>
    <lineage>
        <taxon>Bacteria</taxon>
        <taxon>Bacillati</taxon>
        <taxon>Actinomycetota</taxon>
        <taxon>Actinomycetes</taxon>
        <taxon>Mycobacteriales</taxon>
        <taxon>Corynebacteriaceae</taxon>
        <taxon>Corynebacterium</taxon>
    </lineage>
</organism>
<evidence type="ECO:0000256" key="1">
    <source>
        <dbReference type="SAM" id="SignalP"/>
    </source>
</evidence>
<name>A0ABS0VTW8_9CORY</name>
<feature type="signal peptide" evidence="1">
    <location>
        <begin position="1"/>
        <end position="25"/>
    </location>
</feature>
<evidence type="ECO:0000313" key="3">
    <source>
        <dbReference type="Proteomes" id="UP000625574"/>
    </source>
</evidence>
<feature type="chain" id="PRO_5047131649" evidence="1">
    <location>
        <begin position="26"/>
        <end position="391"/>
    </location>
</feature>
<evidence type="ECO:0000313" key="2">
    <source>
        <dbReference type="EMBL" id="MBI9000220.1"/>
    </source>
</evidence>
<accession>A0ABS0VTW8</accession>
<reference evidence="2 3" key="1">
    <citation type="submission" date="2020-12" db="EMBL/GenBank/DDBJ databases">
        <title>Genome public.</title>
        <authorList>
            <person name="Sun Q."/>
        </authorList>
    </citation>
    <scope>NUCLEOTIDE SEQUENCE [LARGE SCALE GENOMIC DNA]</scope>
    <source>
        <strain evidence="2 3">CCM 8864</strain>
    </source>
</reference>
<protein>
    <submittedName>
        <fullName evidence="2">Uncharacterized protein</fullName>
    </submittedName>
</protein>
<dbReference type="Proteomes" id="UP000625574">
    <property type="component" value="Unassembled WGS sequence"/>
</dbReference>
<keyword evidence="1" id="KW-0732">Signal</keyword>
<dbReference type="EMBL" id="JAEIOT010000005">
    <property type="protein sequence ID" value="MBI9000220.1"/>
    <property type="molecule type" value="Genomic_DNA"/>
</dbReference>
<gene>
    <name evidence="2" type="ORF">JDV76_04435</name>
</gene>
<comment type="caution">
    <text evidence="2">The sequence shown here is derived from an EMBL/GenBank/DDBJ whole genome shotgun (WGS) entry which is preliminary data.</text>
</comment>
<proteinExistence type="predicted"/>
<sequence length="391" mass="39011">MPTPTDQRPLLLLLAAAVLPLVFVAACSSGPADTTAAGSSVNPVETATATPATIHDNRLIIVSGNDDSTEVGVVTAPDGTITTLVSGPGSIRPAVVRLADGAVAVADSSGVTVFDADLAEIAHAGGDATGFVTHAVGSADGHDATFAYAVGDGQHPDRHLLVTVTTGGESFTTTSNSVPVGLTVCTDGHVSWLEAASPDASFDGGELGRDVAVSRINVSASHGPDVDVLPAGPAPVWGRAGCGDTVSWVAGDGTAVTVGDGEATRTVIDTFRPASEVRGIDTSEGTTVDGTIYRISGDGLLESYTFTPEPRFRSVDSELTGITGATITGGGEGHAFGVAWGGDLSAASLSVTAFDPTDAGCTENIGVVALQADTTLLAATLRGGVELSCGR</sequence>